<comment type="similarity">
    <text evidence="8">Belongs to the ubiquitin-conjugating enzyme family.</text>
</comment>
<name>A0A8S1IUR8_9CHLO</name>
<dbReference type="Proteomes" id="UP000708148">
    <property type="component" value="Unassembled WGS sequence"/>
</dbReference>
<evidence type="ECO:0000256" key="7">
    <source>
        <dbReference type="PROSITE-ProRule" id="PRU10133"/>
    </source>
</evidence>
<organism evidence="10 11">
    <name type="scientific">Ostreobium quekettii</name>
    <dbReference type="NCBI Taxonomy" id="121088"/>
    <lineage>
        <taxon>Eukaryota</taxon>
        <taxon>Viridiplantae</taxon>
        <taxon>Chlorophyta</taxon>
        <taxon>core chlorophytes</taxon>
        <taxon>Ulvophyceae</taxon>
        <taxon>TCBD clade</taxon>
        <taxon>Bryopsidales</taxon>
        <taxon>Ostreobineae</taxon>
        <taxon>Ostreobiaceae</taxon>
        <taxon>Ostreobium</taxon>
    </lineage>
</organism>
<keyword evidence="4 8" id="KW-0833">Ubl conjugation pathway</keyword>
<keyword evidence="3 8" id="KW-0547">Nucleotide-binding</keyword>
<feature type="active site" description="Glycyl thioester intermediate" evidence="7">
    <location>
        <position position="107"/>
    </location>
</feature>
<dbReference type="PROSITE" id="PS50127">
    <property type="entry name" value="UBC_2"/>
    <property type="match status" value="1"/>
</dbReference>
<dbReference type="Gene3D" id="3.10.110.10">
    <property type="entry name" value="Ubiquitin Conjugating Enzyme"/>
    <property type="match status" value="1"/>
</dbReference>
<dbReference type="InterPro" id="IPR050113">
    <property type="entry name" value="Ub_conjugating_enzyme"/>
</dbReference>
<dbReference type="EMBL" id="CAJHUC010000867">
    <property type="protein sequence ID" value="CAD7698661.1"/>
    <property type="molecule type" value="Genomic_DNA"/>
</dbReference>
<protein>
    <recommendedName>
        <fullName evidence="6">NEDD8 carrier protein</fullName>
    </recommendedName>
</protein>
<dbReference type="InterPro" id="IPR023313">
    <property type="entry name" value="UBQ-conjugating_AS"/>
</dbReference>
<evidence type="ECO:0000259" key="9">
    <source>
        <dbReference type="PROSITE" id="PS50127"/>
    </source>
</evidence>
<feature type="domain" description="UBC core" evidence="9">
    <location>
        <begin position="24"/>
        <end position="133"/>
    </location>
</feature>
<dbReference type="SMART" id="SM00212">
    <property type="entry name" value="UBCc"/>
    <property type="match status" value="1"/>
</dbReference>
<dbReference type="CDD" id="cd23794">
    <property type="entry name" value="UBCc_UBE2F_UBE2M"/>
    <property type="match status" value="1"/>
</dbReference>
<dbReference type="GO" id="GO:0005524">
    <property type="term" value="F:ATP binding"/>
    <property type="evidence" value="ECO:0007669"/>
    <property type="project" value="UniProtKB-UniRule"/>
</dbReference>
<evidence type="ECO:0000256" key="1">
    <source>
        <dbReference type="ARBA" id="ARBA00005032"/>
    </source>
</evidence>
<keyword evidence="11" id="KW-1185">Reference proteome</keyword>
<comment type="caution">
    <text evidence="10">The sequence shown here is derived from an EMBL/GenBank/DDBJ whole genome shotgun (WGS) entry which is preliminary data.</text>
</comment>
<evidence type="ECO:0000313" key="11">
    <source>
        <dbReference type="Proteomes" id="UP000708148"/>
    </source>
</evidence>
<dbReference type="GO" id="GO:0016740">
    <property type="term" value="F:transferase activity"/>
    <property type="evidence" value="ECO:0007669"/>
    <property type="project" value="UniProtKB-KW"/>
</dbReference>
<dbReference type="InterPro" id="IPR000608">
    <property type="entry name" value="UBC"/>
</dbReference>
<dbReference type="OrthoDB" id="10249039at2759"/>
<evidence type="ECO:0000256" key="2">
    <source>
        <dbReference type="ARBA" id="ARBA00022679"/>
    </source>
</evidence>
<accession>A0A8S1IUR8</accession>
<dbReference type="InterPro" id="IPR016135">
    <property type="entry name" value="UBQ-conjugating_enzyme/RWD"/>
</dbReference>
<keyword evidence="5 8" id="KW-0067">ATP-binding</keyword>
<evidence type="ECO:0000256" key="4">
    <source>
        <dbReference type="ARBA" id="ARBA00022786"/>
    </source>
</evidence>
<evidence type="ECO:0000256" key="3">
    <source>
        <dbReference type="ARBA" id="ARBA00022741"/>
    </source>
</evidence>
<evidence type="ECO:0000256" key="5">
    <source>
        <dbReference type="ARBA" id="ARBA00022840"/>
    </source>
</evidence>
<dbReference type="SUPFAM" id="SSF54495">
    <property type="entry name" value="UBC-like"/>
    <property type="match status" value="1"/>
</dbReference>
<comment type="pathway">
    <text evidence="1">Protein modification; protein neddylation.</text>
</comment>
<evidence type="ECO:0000313" key="10">
    <source>
        <dbReference type="EMBL" id="CAD7698661.1"/>
    </source>
</evidence>
<dbReference type="AlphaFoldDB" id="A0A8S1IUR8"/>
<evidence type="ECO:0000256" key="8">
    <source>
        <dbReference type="RuleBase" id="RU362109"/>
    </source>
</evidence>
<dbReference type="PROSITE" id="PS00183">
    <property type="entry name" value="UBC_1"/>
    <property type="match status" value="1"/>
</dbReference>
<keyword evidence="2" id="KW-0808">Transferase</keyword>
<sequence>MLNLMSVKKKQQEEKSQGIKPGLAAEIRLQKDMSELNLPSNTSIVFPEGKDKIFHFEIALRPNEGYHRGGQFLFSFNISHNYPYEAPKVKCKTKVFHPNIDLEGNVCLNILREDWKPVLSVSTIVYGLQFLFM</sequence>
<gene>
    <name evidence="10" type="ORF">OSTQU699_LOCUS4022</name>
</gene>
<feature type="non-terminal residue" evidence="10">
    <location>
        <position position="133"/>
    </location>
</feature>
<dbReference type="Pfam" id="PF00179">
    <property type="entry name" value="UQ_con"/>
    <property type="match status" value="1"/>
</dbReference>
<dbReference type="FunFam" id="3.10.110.10:FF:000239">
    <property type="entry name" value="NEDD8-conjugating enzyme Ubc12"/>
    <property type="match status" value="1"/>
</dbReference>
<proteinExistence type="inferred from homology"/>
<reference evidence="10" key="1">
    <citation type="submission" date="2020-12" db="EMBL/GenBank/DDBJ databases">
        <authorList>
            <person name="Iha C."/>
        </authorList>
    </citation>
    <scope>NUCLEOTIDE SEQUENCE</scope>
</reference>
<evidence type="ECO:0000256" key="6">
    <source>
        <dbReference type="ARBA" id="ARBA00079113"/>
    </source>
</evidence>
<dbReference type="PANTHER" id="PTHR24067">
    <property type="entry name" value="UBIQUITIN-CONJUGATING ENZYME E2"/>
    <property type="match status" value="1"/>
</dbReference>